<dbReference type="RefSeq" id="WP_346013556.1">
    <property type="nucleotide sequence ID" value="NZ_JAQYXP010000005.1"/>
</dbReference>
<sequence length="191" mass="21219">MKLPYVQDPSVNGCAAALIGEAAEAIETRVVAHGVPFFQARAEVLQASADEWVRLYGKETADLASKGVHAISEREMISPAGQAEMRDRSADVTLWALARRGGRADTWLNRWWARRFGVALYGVLVVAGGLLVSPAPSEAREHSRQRAACSKARGQEAQDRRCWRFDAAEKAGHDYRDRSGRADWEKPQDWE</sequence>
<proteinExistence type="predicted"/>
<evidence type="ECO:0000313" key="1">
    <source>
        <dbReference type="EMBL" id="MEN3238255.1"/>
    </source>
</evidence>
<organism evidence="1 2">
    <name type="scientific">Methylobacterium ajmalii</name>
    <dbReference type="NCBI Taxonomy" id="2738439"/>
    <lineage>
        <taxon>Bacteria</taxon>
        <taxon>Pseudomonadati</taxon>
        <taxon>Pseudomonadota</taxon>
        <taxon>Alphaproteobacteria</taxon>
        <taxon>Hyphomicrobiales</taxon>
        <taxon>Methylobacteriaceae</taxon>
        <taxon>Methylobacterium</taxon>
    </lineage>
</organism>
<accession>A0ABV0A5U6</accession>
<protein>
    <submittedName>
        <fullName evidence="1">Uncharacterized protein</fullName>
    </submittedName>
</protein>
<dbReference type="Proteomes" id="UP001407347">
    <property type="component" value="Unassembled WGS sequence"/>
</dbReference>
<gene>
    <name evidence="1" type="ORF">PUR29_32935</name>
</gene>
<comment type="caution">
    <text evidence="1">The sequence shown here is derived from an EMBL/GenBank/DDBJ whole genome shotgun (WGS) entry which is preliminary data.</text>
</comment>
<name>A0ABV0A5U6_9HYPH</name>
<keyword evidence="2" id="KW-1185">Reference proteome</keyword>
<evidence type="ECO:0000313" key="2">
    <source>
        <dbReference type="Proteomes" id="UP001407347"/>
    </source>
</evidence>
<dbReference type="EMBL" id="JAQYXP010000005">
    <property type="protein sequence ID" value="MEN3238255.1"/>
    <property type="molecule type" value="Genomic_DNA"/>
</dbReference>
<reference evidence="1 2" key="1">
    <citation type="journal article" date="2023" name="PLoS ONE">
        <title>Complete genome assembly of Hawai'i environmental nontuberculous mycobacteria reveals unexpected co-isolation with methylobacteria.</title>
        <authorList>
            <person name="Hendrix J."/>
            <person name="Epperson L.E."/>
            <person name="Tong E.I."/>
            <person name="Chan Y.L."/>
            <person name="Hasan N.A."/>
            <person name="Dawrs S.N."/>
            <person name="Norton G.J."/>
            <person name="Virdi R."/>
            <person name="Crooks J.L."/>
            <person name="Chan E.D."/>
            <person name="Honda J.R."/>
            <person name="Strong M."/>
        </authorList>
    </citation>
    <scope>NUCLEOTIDE SEQUENCE [LARGE SCALE GENOMIC DNA]</scope>
    <source>
        <strain evidence="1 2">NJH_HI04-1</strain>
    </source>
</reference>